<gene>
    <name evidence="2" type="ORF">COO59_12765</name>
</gene>
<comment type="caution">
    <text evidence="2">The sequence shown here is derived from an EMBL/GenBank/DDBJ whole genome shotgun (WGS) entry which is preliminary data.</text>
</comment>
<name>A0A2K1Q7Y0_9GAMM</name>
<evidence type="ECO:0000256" key="1">
    <source>
        <dbReference type="SAM" id="Phobius"/>
    </source>
</evidence>
<dbReference type="EMBL" id="NWUO01000009">
    <property type="protein sequence ID" value="PNS11140.1"/>
    <property type="molecule type" value="Genomic_DNA"/>
</dbReference>
<reference evidence="3" key="1">
    <citation type="submission" date="2017-09" db="EMBL/GenBank/DDBJ databases">
        <authorList>
            <person name="Palmer M."/>
            <person name="Steenkamp E.T."/>
            <person name="Coetzee M.P."/>
            <person name="Avontuur J.R."/>
            <person name="Van Zyl E."/>
            <person name="Chan W.-Y."/>
            <person name="Blom J."/>
            <person name="Venter S.N."/>
        </authorList>
    </citation>
    <scope>NUCLEOTIDE SEQUENCE [LARGE SCALE GENOMIC DNA]</scope>
    <source>
        <strain evidence="3">QC88-366</strain>
    </source>
</reference>
<dbReference type="Proteomes" id="UP000236345">
    <property type="component" value="Unassembled WGS sequence"/>
</dbReference>
<keyword evidence="1" id="KW-1133">Transmembrane helix</keyword>
<evidence type="ECO:0000313" key="2">
    <source>
        <dbReference type="EMBL" id="PNS11140.1"/>
    </source>
</evidence>
<protein>
    <submittedName>
        <fullName evidence="2">Uncharacterized protein</fullName>
    </submittedName>
</protein>
<accession>A0A2K1Q7Y0</accession>
<proteinExistence type="predicted"/>
<dbReference type="AlphaFoldDB" id="A0A2K1Q7Y0"/>
<keyword evidence="1" id="KW-0812">Transmembrane</keyword>
<evidence type="ECO:0000313" key="3">
    <source>
        <dbReference type="Proteomes" id="UP000236345"/>
    </source>
</evidence>
<keyword evidence="1" id="KW-0472">Membrane</keyword>
<organism evidence="2 3">
    <name type="scientific">Mixta theicola</name>
    <dbReference type="NCBI Taxonomy" id="1458355"/>
    <lineage>
        <taxon>Bacteria</taxon>
        <taxon>Pseudomonadati</taxon>
        <taxon>Pseudomonadota</taxon>
        <taxon>Gammaproteobacteria</taxon>
        <taxon>Enterobacterales</taxon>
        <taxon>Erwiniaceae</taxon>
        <taxon>Mixta</taxon>
    </lineage>
</organism>
<sequence>MDSWRVIFTPDIVLRINLAHWFFRPGRFSVILAPLALTCLINVINFWNRNWVCTAIGIATAGAGGVACAVVGSLAGGYAGSPFGDFSLRQQPARLLAKSVITLSREGH</sequence>
<feature type="transmembrane region" description="Helical" evidence="1">
    <location>
        <begin position="28"/>
        <end position="47"/>
    </location>
</feature>
<keyword evidence="3" id="KW-1185">Reference proteome</keyword>
<feature type="transmembrane region" description="Helical" evidence="1">
    <location>
        <begin position="54"/>
        <end position="79"/>
    </location>
</feature>